<evidence type="ECO:0000256" key="4">
    <source>
        <dbReference type="ARBA" id="ARBA00016960"/>
    </source>
</evidence>
<dbReference type="FunCoup" id="I2H6M2">
    <property type="interactions" value="766"/>
</dbReference>
<gene>
    <name evidence="18" type="primary">TBLA0G00770</name>
    <name evidence="18" type="ORF">TBLA_0G00770</name>
</gene>
<dbReference type="EMBL" id="HE806322">
    <property type="protein sequence ID" value="CCH62024.1"/>
    <property type="molecule type" value="Genomic_DNA"/>
</dbReference>
<dbReference type="AlphaFoldDB" id="I2H6M2"/>
<dbReference type="HOGENOM" id="CLU_084338_0_0_1"/>
<dbReference type="CDD" id="cd12152">
    <property type="entry name" value="F1-ATPase_delta"/>
    <property type="match status" value="1"/>
</dbReference>
<comment type="similarity">
    <text evidence="2">Belongs to the ATPase epsilon chain family.</text>
</comment>
<evidence type="ECO:0000313" key="18">
    <source>
        <dbReference type="EMBL" id="CCH62024.1"/>
    </source>
</evidence>
<accession>I2H6M2</accession>
<proteinExistence type="inferred from homology"/>
<evidence type="ECO:0000313" key="19">
    <source>
        <dbReference type="Proteomes" id="UP000002866"/>
    </source>
</evidence>
<keyword evidence="6" id="KW-0375">Hydrogen ion transport</keyword>
<evidence type="ECO:0000256" key="9">
    <source>
        <dbReference type="ARBA" id="ARBA00023065"/>
    </source>
</evidence>
<dbReference type="eggNOG" id="KOG1758">
    <property type="taxonomic scope" value="Eukaryota"/>
</dbReference>
<evidence type="ECO:0000256" key="12">
    <source>
        <dbReference type="ARBA" id="ARBA00023196"/>
    </source>
</evidence>
<dbReference type="GO" id="GO:0005743">
    <property type="term" value="C:mitochondrial inner membrane"/>
    <property type="evidence" value="ECO:0007669"/>
    <property type="project" value="UniProtKB-SubCell"/>
</dbReference>
<evidence type="ECO:0000256" key="15">
    <source>
        <dbReference type="ARBA" id="ARBA00045605"/>
    </source>
</evidence>
<keyword evidence="8" id="KW-0809">Transit peptide</keyword>
<evidence type="ECO:0000256" key="13">
    <source>
        <dbReference type="ARBA" id="ARBA00023310"/>
    </source>
</evidence>
<protein>
    <recommendedName>
        <fullName evidence="4">ATP synthase subunit delta, mitochondrial</fullName>
    </recommendedName>
    <alternativeName>
        <fullName evidence="14">F-ATPase delta subunit</fullName>
    </alternativeName>
</protein>
<sequence>MLRSIIPTSRCSSISIVSKRFLAAAATTTPTSGNTLKFQFALPHEVLVDGKTVKQVNLPVRSGQIGILANHVPITEQLDPGLIEVFEEGQNDPTKYFVSGGFASMQPDSTLCVTSVEAFPLESFSKDKISSLLAEAKKISESKEGKEAAEAAIQVEVLQKLQSALK</sequence>
<evidence type="ECO:0000259" key="17">
    <source>
        <dbReference type="Pfam" id="PF21334"/>
    </source>
</evidence>
<dbReference type="InterPro" id="IPR020546">
    <property type="entry name" value="ATP_synth_F1_dsu/esu_N"/>
</dbReference>
<comment type="subcellular location">
    <subcellularLocation>
        <location evidence="1">Mitochondrion inner membrane</location>
    </subcellularLocation>
</comment>
<dbReference type="SUPFAM" id="SSF51344">
    <property type="entry name" value="Epsilon subunit of F1F0-ATP synthase N-terminal domain"/>
    <property type="match status" value="1"/>
</dbReference>
<feature type="domain" description="F1F0-ATP synthase subunit delta C-terminal" evidence="17">
    <location>
        <begin position="124"/>
        <end position="163"/>
    </location>
</feature>
<dbReference type="PANTHER" id="PTHR13822:SF7">
    <property type="entry name" value="ATP SYNTHASE SUBUNIT DELTA, MITOCHONDRIAL"/>
    <property type="match status" value="1"/>
</dbReference>
<dbReference type="OrthoDB" id="270171at2759"/>
<dbReference type="FunFam" id="2.60.15.10:FF:000003">
    <property type="entry name" value="ATP synthase subunit delta, mitochondrial"/>
    <property type="match status" value="1"/>
</dbReference>
<evidence type="ECO:0000256" key="3">
    <source>
        <dbReference type="ARBA" id="ARBA00011648"/>
    </source>
</evidence>
<evidence type="ECO:0000256" key="8">
    <source>
        <dbReference type="ARBA" id="ARBA00022946"/>
    </source>
</evidence>
<dbReference type="InterPro" id="IPR036771">
    <property type="entry name" value="ATPsynth_dsu/esu_N"/>
</dbReference>
<comment type="subunit">
    <text evidence="3">F-type ATPases have 2 components, CF(1) - the catalytic core - and CF(0) - the membrane proton channel. CF(1) has five subunits: alpha(3), beta(3), gamma(1), delta(1), epsilon(1). CF(0) has three main subunits: a, b and c.</text>
</comment>
<evidence type="ECO:0000256" key="10">
    <source>
        <dbReference type="ARBA" id="ARBA00023128"/>
    </source>
</evidence>
<dbReference type="InterPro" id="IPR001469">
    <property type="entry name" value="ATP_synth_F1_dsu/esu"/>
</dbReference>
<dbReference type="Proteomes" id="UP000002866">
    <property type="component" value="Chromosome 7"/>
</dbReference>
<organism evidence="18 19">
    <name type="scientific">Henningerozyma blattae (strain ATCC 34711 / CBS 6284 / DSM 70876 / NBRC 10599 / NRRL Y-10934 / UCD 77-7)</name>
    <name type="common">Yeast</name>
    <name type="synonym">Tetrapisispora blattae</name>
    <dbReference type="NCBI Taxonomy" id="1071380"/>
    <lineage>
        <taxon>Eukaryota</taxon>
        <taxon>Fungi</taxon>
        <taxon>Dikarya</taxon>
        <taxon>Ascomycota</taxon>
        <taxon>Saccharomycotina</taxon>
        <taxon>Saccharomycetes</taxon>
        <taxon>Saccharomycetales</taxon>
        <taxon>Saccharomycetaceae</taxon>
        <taxon>Henningerozyma</taxon>
    </lineage>
</organism>
<dbReference type="KEGG" id="tbl:TBLA_0G00770"/>
<dbReference type="GeneID" id="14497156"/>
<evidence type="ECO:0000256" key="11">
    <source>
        <dbReference type="ARBA" id="ARBA00023136"/>
    </source>
</evidence>
<dbReference type="GO" id="GO:0045259">
    <property type="term" value="C:proton-transporting ATP synthase complex"/>
    <property type="evidence" value="ECO:0007669"/>
    <property type="project" value="UniProtKB-KW"/>
</dbReference>
<dbReference type="InParanoid" id="I2H6M2"/>
<dbReference type="Gene3D" id="2.60.15.10">
    <property type="entry name" value="F0F1 ATP synthase delta/epsilon subunit, N-terminal"/>
    <property type="match status" value="1"/>
</dbReference>
<evidence type="ECO:0000256" key="1">
    <source>
        <dbReference type="ARBA" id="ARBA00004273"/>
    </source>
</evidence>
<keyword evidence="5" id="KW-0813">Transport</keyword>
<dbReference type="GO" id="GO:0046933">
    <property type="term" value="F:proton-transporting ATP synthase activity, rotational mechanism"/>
    <property type="evidence" value="ECO:0007669"/>
    <property type="project" value="EnsemblFungi"/>
</dbReference>
<dbReference type="GO" id="GO:0016887">
    <property type="term" value="F:ATP hydrolysis activity"/>
    <property type="evidence" value="ECO:0007669"/>
    <property type="project" value="EnsemblFungi"/>
</dbReference>
<name>I2H6M2_HENB6</name>
<dbReference type="Gene3D" id="6.10.140.880">
    <property type="match status" value="1"/>
</dbReference>
<evidence type="ECO:0000259" key="16">
    <source>
        <dbReference type="Pfam" id="PF02823"/>
    </source>
</evidence>
<keyword evidence="7" id="KW-0999">Mitochondrion inner membrane</keyword>
<keyword evidence="13" id="KW-0066">ATP synthesis</keyword>
<dbReference type="RefSeq" id="XP_004181543.1">
    <property type="nucleotide sequence ID" value="XM_004181495.1"/>
</dbReference>
<evidence type="ECO:0000256" key="5">
    <source>
        <dbReference type="ARBA" id="ARBA00022448"/>
    </source>
</evidence>
<keyword evidence="9" id="KW-0406">Ion transport</keyword>
<evidence type="ECO:0000256" key="7">
    <source>
        <dbReference type="ARBA" id="ARBA00022792"/>
    </source>
</evidence>
<evidence type="ECO:0000256" key="6">
    <source>
        <dbReference type="ARBA" id="ARBA00022781"/>
    </source>
</evidence>
<evidence type="ECO:0000256" key="2">
    <source>
        <dbReference type="ARBA" id="ARBA00005712"/>
    </source>
</evidence>
<feature type="domain" description="ATP synthase F1 complex delta/epsilon subunit N-terminal" evidence="16">
    <location>
        <begin position="36"/>
        <end position="110"/>
    </location>
</feature>
<dbReference type="PANTHER" id="PTHR13822">
    <property type="entry name" value="ATP SYNTHASE DELTA/EPSILON CHAIN"/>
    <property type="match status" value="1"/>
</dbReference>
<evidence type="ECO:0000256" key="14">
    <source>
        <dbReference type="ARBA" id="ARBA00031669"/>
    </source>
</evidence>
<dbReference type="InterPro" id="IPR048938">
    <property type="entry name" value="ATPD_C_fung"/>
</dbReference>
<keyword evidence="11" id="KW-0472">Membrane</keyword>
<dbReference type="HAMAP" id="MF_00530">
    <property type="entry name" value="ATP_synth_epsil_bac"/>
    <property type="match status" value="1"/>
</dbReference>
<keyword evidence="19" id="KW-1185">Reference proteome</keyword>
<dbReference type="STRING" id="1071380.I2H6M2"/>
<dbReference type="OMA" id="HQTLYSE"/>
<comment type="function">
    <text evidence="15">Mitochondrial membrane ATP synthase (F(1)F(0) ATP synthase or Complex V) produces ATP from ADP in the presence of a proton gradient across the membrane which is generated by electron transport complexes of the respiratory chain. F-type ATPases consist of two structural domains, F(1) - containing the extramembraneous catalytic core, and F(0) - containing the membrane proton channel, linked together by a central stalk and a peripheral stalk. During catalysis, ATP turnover in the catalytic domain of F(1) is coupled via a rotary mechanism of the central stalk subunits to proton translocation. Part of the complex F(1) domain and of the central stalk which is part of the complex rotary element. Rotation of the central stalk against the surrounding alpha(3)beta(3) subunits leads to hydrolysis of ATP in three separate catalytic sites on the beta subunits.</text>
</comment>
<keyword evidence="10" id="KW-0496">Mitochondrion</keyword>
<keyword evidence="12" id="KW-0139">CF(1)</keyword>
<dbReference type="Pfam" id="PF21334">
    <property type="entry name" value="ATPD_C_fung"/>
    <property type="match status" value="1"/>
</dbReference>
<reference evidence="18 19" key="1">
    <citation type="journal article" date="2011" name="Proc. Natl. Acad. Sci. U.S.A.">
        <title>Evolutionary erosion of yeast sex chromosomes by mating-type switching accidents.</title>
        <authorList>
            <person name="Gordon J.L."/>
            <person name="Armisen D."/>
            <person name="Proux-Wera E."/>
            <person name="Oheigeartaigh S.S."/>
            <person name="Byrne K.P."/>
            <person name="Wolfe K.H."/>
        </authorList>
    </citation>
    <scope>NUCLEOTIDE SEQUENCE [LARGE SCALE GENOMIC DNA]</scope>
    <source>
        <strain evidence="19">ATCC 34711 / CBS 6284 / DSM 70876 / NBRC 10599 / NRRL Y-10934 / UCD 77-7</strain>
    </source>
</reference>
<dbReference type="Pfam" id="PF02823">
    <property type="entry name" value="ATP-synt_DE_N"/>
    <property type="match status" value="1"/>
</dbReference>